<name>A0A1I1N965_9GAMM</name>
<reference evidence="2 3" key="1">
    <citation type="submission" date="2016-10" db="EMBL/GenBank/DDBJ databases">
        <authorList>
            <person name="de Groot N.N."/>
        </authorList>
    </citation>
    <scope>NUCLEOTIDE SEQUENCE [LARGE SCALE GENOMIC DNA]</scope>
    <source>
        <strain evidence="2 3">HL3</strain>
    </source>
</reference>
<dbReference type="RefSeq" id="WP_093426860.1">
    <property type="nucleotide sequence ID" value="NZ_FOMJ01000001.1"/>
</dbReference>
<dbReference type="Gene3D" id="3.30.1490.150">
    <property type="entry name" value="Hypothetical protein ph0010, domain 2"/>
    <property type="match status" value="1"/>
</dbReference>
<dbReference type="Gene3D" id="3.30.700.20">
    <property type="entry name" value="Hypothetical protein ph0010, domain 1"/>
    <property type="match status" value="1"/>
</dbReference>
<dbReference type="EMBL" id="FOMJ01000001">
    <property type="protein sequence ID" value="SFC94127.1"/>
    <property type="molecule type" value="Genomic_DNA"/>
</dbReference>
<proteinExistence type="predicted"/>
<sequence>MAEETIDAATGQALVELAGRTLAAATAGEALPTAPSEPPALTAPGAAFVTLQREGQLRGCIGSLEAHHPLGEDVIANARAAAFRDPRFPPLQSPELPGLHVEVSVLTAPEPFPFTDEADLLNRLQPGVDGLILEAGARHRGTFLPAVWESLPEPRTFLTELRRKAGLPSDYPLTETRLWRYTTHAFGGIIRDMTGEVRPDSA</sequence>
<dbReference type="AlphaFoldDB" id="A0A1I1N965"/>
<evidence type="ECO:0000259" key="1">
    <source>
        <dbReference type="PROSITE" id="PS51112"/>
    </source>
</evidence>
<dbReference type="PANTHER" id="PTHR13016">
    <property type="entry name" value="AMMECR1 HOMOLOG"/>
    <property type="match status" value="1"/>
</dbReference>
<dbReference type="Pfam" id="PF01871">
    <property type="entry name" value="AMMECR1"/>
    <property type="match status" value="1"/>
</dbReference>
<organism evidence="2 3">
    <name type="scientific">Thiohalospira halophila DSM 15071</name>
    <dbReference type="NCBI Taxonomy" id="1123397"/>
    <lineage>
        <taxon>Bacteria</taxon>
        <taxon>Pseudomonadati</taxon>
        <taxon>Pseudomonadota</taxon>
        <taxon>Gammaproteobacteria</taxon>
        <taxon>Thiohalospirales</taxon>
        <taxon>Thiohalospiraceae</taxon>
        <taxon>Thiohalospira</taxon>
    </lineage>
</organism>
<keyword evidence="3" id="KW-1185">Reference proteome</keyword>
<dbReference type="PANTHER" id="PTHR13016:SF0">
    <property type="entry name" value="AMME SYNDROME CANDIDATE GENE 1 PROTEIN"/>
    <property type="match status" value="1"/>
</dbReference>
<dbReference type="Proteomes" id="UP000198611">
    <property type="component" value="Unassembled WGS sequence"/>
</dbReference>
<dbReference type="STRING" id="1123397.SAMN05660831_00167"/>
<evidence type="ECO:0000313" key="3">
    <source>
        <dbReference type="Proteomes" id="UP000198611"/>
    </source>
</evidence>
<dbReference type="InterPro" id="IPR023473">
    <property type="entry name" value="AMMECR1"/>
</dbReference>
<dbReference type="InterPro" id="IPR027623">
    <property type="entry name" value="AmmeMemoSam_A"/>
</dbReference>
<dbReference type="InterPro" id="IPR036071">
    <property type="entry name" value="AMMECR1_dom_sf"/>
</dbReference>
<dbReference type="PROSITE" id="PS51112">
    <property type="entry name" value="AMMECR1"/>
    <property type="match status" value="1"/>
</dbReference>
<dbReference type="NCBIfam" id="TIGR04335">
    <property type="entry name" value="AmmeMemoSam_A"/>
    <property type="match status" value="1"/>
</dbReference>
<protein>
    <submittedName>
        <fullName evidence="2">Uncharacterized protein, PH0010 family/AmmeMemoRadiSam system protein A</fullName>
    </submittedName>
</protein>
<dbReference type="InterPro" id="IPR002733">
    <property type="entry name" value="AMMECR1_domain"/>
</dbReference>
<gene>
    <name evidence="2" type="ORF">SAMN05660831_00167</name>
</gene>
<dbReference type="SUPFAM" id="SSF143447">
    <property type="entry name" value="AMMECR1-like"/>
    <property type="match status" value="1"/>
</dbReference>
<dbReference type="OrthoDB" id="9782820at2"/>
<dbReference type="NCBIfam" id="TIGR00296">
    <property type="entry name" value="TIGR00296 family protein"/>
    <property type="match status" value="1"/>
</dbReference>
<dbReference type="InterPro" id="IPR027485">
    <property type="entry name" value="AMMECR1_N"/>
</dbReference>
<accession>A0A1I1N965</accession>
<evidence type="ECO:0000313" key="2">
    <source>
        <dbReference type="EMBL" id="SFC94127.1"/>
    </source>
</evidence>
<feature type="domain" description="AMMECR1" evidence="1">
    <location>
        <begin position="9"/>
        <end position="197"/>
    </location>
</feature>